<dbReference type="HOGENOM" id="CLU_068979_8_2_1"/>
<organism evidence="4 5">
    <name type="scientific">Oidiodendron maius (strain Zn)</name>
    <dbReference type="NCBI Taxonomy" id="913774"/>
    <lineage>
        <taxon>Eukaryota</taxon>
        <taxon>Fungi</taxon>
        <taxon>Dikarya</taxon>
        <taxon>Ascomycota</taxon>
        <taxon>Pezizomycotina</taxon>
        <taxon>Leotiomycetes</taxon>
        <taxon>Leotiomycetes incertae sedis</taxon>
        <taxon>Myxotrichaceae</taxon>
        <taxon>Oidiodendron</taxon>
    </lineage>
</organism>
<gene>
    <name evidence="4" type="ORF">OIDMADRAFT_184771</name>
</gene>
<proteinExistence type="inferred from homology"/>
<evidence type="ECO:0000256" key="1">
    <source>
        <dbReference type="ARBA" id="ARBA00006336"/>
    </source>
</evidence>
<dbReference type="Gene3D" id="3.40.50.850">
    <property type="entry name" value="Isochorismatase-like"/>
    <property type="match status" value="1"/>
</dbReference>
<keyword evidence="5" id="KW-1185">Reference proteome</keyword>
<dbReference type="Pfam" id="PF00857">
    <property type="entry name" value="Isochorismatase"/>
    <property type="match status" value="1"/>
</dbReference>
<evidence type="ECO:0000313" key="4">
    <source>
        <dbReference type="EMBL" id="KIM93378.1"/>
    </source>
</evidence>
<dbReference type="GO" id="GO:0016787">
    <property type="term" value="F:hydrolase activity"/>
    <property type="evidence" value="ECO:0007669"/>
    <property type="project" value="UniProtKB-KW"/>
</dbReference>
<reference evidence="5" key="2">
    <citation type="submission" date="2015-01" db="EMBL/GenBank/DDBJ databases">
        <title>Evolutionary Origins and Diversification of the Mycorrhizal Mutualists.</title>
        <authorList>
            <consortium name="DOE Joint Genome Institute"/>
            <consortium name="Mycorrhizal Genomics Consortium"/>
            <person name="Kohler A."/>
            <person name="Kuo A."/>
            <person name="Nagy L.G."/>
            <person name="Floudas D."/>
            <person name="Copeland A."/>
            <person name="Barry K.W."/>
            <person name="Cichocki N."/>
            <person name="Veneault-Fourrey C."/>
            <person name="LaButti K."/>
            <person name="Lindquist E.A."/>
            <person name="Lipzen A."/>
            <person name="Lundell T."/>
            <person name="Morin E."/>
            <person name="Murat C."/>
            <person name="Riley R."/>
            <person name="Ohm R."/>
            <person name="Sun H."/>
            <person name="Tunlid A."/>
            <person name="Henrissat B."/>
            <person name="Grigoriev I.V."/>
            <person name="Hibbett D.S."/>
            <person name="Martin F."/>
        </authorList>
    </citation>
    <scope>NUCLEOTIDE SEQUENCE [LARGE SCALE GENOMIC DNA]</scope>
    <source>
        <strain evidence="5">Zn</strain>
    </source>
</reference>
<dbReference type="OrthoDB" id="1739143at2759"/>
<dbReference type="STRING" id="913774.A0A0C3C3A4"/>
<dbReference type="CDD" id="cd00431">
    <property type="entry name" value="cysteine_hydrolases"/>
    <property type="match status" value="1"/>
</dbReference>
<dbReference type="InterPro" id="IPR050272">
    <property type="entry name" value="Isochorismatase-like_hydrls"/>
</dbReference>
<sequence length="187" mass="20244">MDKTALLIMDVQAGTVPLVSISETYLPLMADTINSARSAGVKIIYITISFRPSHPECSPRNLIFGGLAKSNVYVNGAPETAIHPSIAPLPTDIVVEKKRVSAFSGSDLDVVLRSLGVGKLVMAGMITSGVVLSTVCEAVDKDFEIVVLRDLCVDFKEETHRVLMDDLFAKRGVVVGARDWIKELEVE</sequence>
<keyword evidence="2" id="KW-0378">Hydrolase</keyword>
<evidence type="ECO:0000313" key="5">
    <source>
        <dbReference type="Proteomes" id="UP000054321"/>
    </source>
</evidence>
<dbReference type="SUPFAM" id="SSF52499">
    <property type="entry name" value="Isochorismatase-like hydrolases"/>
    <property type="match status" value="1"/>
</dbReference>
<feature type="domain" description="Isochorismatase-like" evidence="3">
    <location>
        <begin position="4"/>
        <end position="175"/>
    </location>
</feature>
<protein>
    <recommendedName>
        <fullName evidence="3">Isochorismatase-like domain-containing protein</fullName>
    </recommendedName>
</protein>
<dbReference type="Proteomes" id="UP000054321">
    <property type="component" value="Unassembled WGS sequence"/>
</dbReference>
<dbReference type="PANTHER" id="PTHR43540">
    <property type="entry name" value="PEROXYUREIDOACRYLATE/UREIDOACRYLATE AMIDOHYDROLASE-RELATED"/>
    <property type="match status" value="1"/>
</dbReference>
<reference evidence="4 5" key="1">
    <citation type="submission" date="2014-04" db="EMBL/GenBank/DDBJ databases">
        <authorList>
            <consortium name="DOE Joint Genome Institute"/>
            <person name="Kuo A."/>
            <person name="Martino E."/>
            <person name="Perotto S."/>
            <person name="Kohler A."/>
            <person name="Nagy L.G."/>
            <person name="Floudas D."/>
            <person name="Copeland A."/>
            <person name="Barry K.W."/>
            <person name="Cichocki N."/>
            <person name="Veneault-Fourrey C."/>
            <person name="LaButti K."/>
            <person name="Lindquist E.A."/>
            <person name="Lipzen A."/>
            <person name="Lundell T."/>
            <person name="Morin E."/>
            <person name="Murat C."/>
            <person name="Sun H."/>
            <person name="Tunlid A."/>
            <person name="Henrissat B."/>
            <person name="Grigoriev I.V."/>
            <person name="Hibbett D.S."/>
            <person name="Martin F."/>
            <person name="Nordberg H.P."/>
            <person name="Cantor M.N."/>
            <person name="Hua S.X."/>
        </authorList>
    </citation>
    <scope>NUCLEOTIDE SEQUENCE [LARGE SCALE GENOMIC DNA]</scope>
    <source>
        <strain evidence="4 5">Zn</strain>
    </source>
</reference>
<name>A0A0C3C3A4_OIDMZ</name>
<dbReference type="AlphaFoldDB" id="A0A0C3C3A4"/>
<dbReference type="InterPro" id="IPR036380">
    <property type="entry name" value="Isochorismatase-like_sf"/>
</dbReference>
<comment type="similarity">
    <text evidence="1">Belongs to the isochorismatase family.</text>
</comment>
<dbReference type="InterPro" id="IPR000868">
    <property type="entry name" value="Isochorismatase-like_dom"/>
</dbReference>
<evidence type="ECO:0000256" key="2">
    <source>
        <dbReference type="ARBA" id="ARBA00022801"/>
    </source>
</evidence>
<dbReference type="PANTHER" id="PTHR43540:SF1">
    <property type="entry name" value="ISOCHORISMATASE HYDROLASE"/>
    <property type="match status" value="1"/>
</dbReference>
<dbReference type="InParanoid" id="A0A0C3C3A4"/>
<accession>A0A0C3C3A4</accession>
<evidence type="ECO:0000259" key="3">
    <source>
        <dbReference type="Pfam" id="PF00857"/>
    </source>
</evidence>
<dbReference type="EMBL" id="KN832896">
    <property type="protein sequence ID" value="KIM93378.1"/>
    <property type="molecule type" value="Genomic_DNA"/>
</dbReference>